<protein>
    <submittedName>
        <fullName evidence="2">Uncharacterized protein</fullName>
    </submittedName>
</protein>
<accession>A0ABW9XUC4</accession>
<gene>
    <name evidence="2" type="ORF">GT019_20565</name>
</gene>
<name>A0ABW9XUC4_9BACL</name>
<dbReference type="Proteomes" id="UP000665561">
    <property type="component" value="Unassembled WGS sequence"/>
</dbReference>
<evidence type="ECO:0000313" key="2">
    <source>
        <dbReference type="EMBL" id="NBD26273.1"/>
    </source>
</evidence>
<feature type="region of interest" description="Disordered" evidence="1">
    <location>
        <begin position="1"/>
        <end position="96"/>
    </location>
</feature>
<feature type="compositionally biased region" description="Polar residues" evidence="1">
    <location>
        <begin position="1"/>
        <end position="12"/>
    </location>
</feature>
<dbReference type="RefSeq" id="WP_161745080.1">
    <property type="nucleotide sequence ID" value="NZ_JAAAMV010000020.1"/>
</dbReference>
<reference evidence="2 3" key="1">
    <citation type="submission" date="2020-01" db="EMBL/GenBank/DDBJ databases">
        <title>Paenibacillus soybeanensis sp. nov. isolated from the nodules of soybean (Glycine max(L.) Merr).</title>
        <authorList>
            <person name="Wang H."/>
        </authorList>
    </citation>
    <scope>NUCLEOTIDE SEQUENCE [LARGE SCALE GENOMIC DNA]</scope>
    <source>
        <strain evidence="2 3">T1</strain>
    </source>
</reference>
<feature type="compositionally biased region" description="Polar residues" evidence="1">
    <location>
        <begin position="81"/>
        <end position="90"/>
    </location>
</feature>
<dbReference type="EMBL" id="JAAAMV010000020">
    <property type="protein sequence ID" value="NBD26273.1"/>
    <property type="molecule type" value="Genomic_DNA"/>
</dbReference>
<proteinExistence type="predicted"/>
<sequence>MGIPTSVESYSWNERKDGRHSVSPQAPEPYRGKSAAHQRERSVMAAHTAPALERHGKSAAFRRNRSRQPGWAGDGAPLAQPTYSSDSASGSKVVRSSWVIPVSAAR</sequence>
<evidence type="ECO:0000256" key="1">
    <source>
        <dbReference type="SAM" id="MobiDB-lite"/>
    </source>
</evidence>
<organism evidence="2 3">
    <name type="scientific">Paenibacillus glycinis</name>
    <dbReference type="NCBI Taxonomy" id="2697035"/>
    <lineage>
        <taxon>Bacteria</taxon>
        <taxon>Bacillati</taxon>
        <taxon>Bacillota</taxon>
        <taxon>Bacilli</taxon>
        <taxon>Bacillales</taxon>
        <taxon>Paenibacillaceae</taxon>
        <taxon>Paenibacillus</taxon>
    </lineage>
</organism>
<comment type="caution">
    <text evidence="2">The sequence shown here is derived from an EMBL/GenBank/DDBJ whole genome shotgun (WGS) entry which is preliminary data.</text>
</comment>
<evidence type="ECO:0000313" key="3">
    <source>
        <dbReference type="Proteomes" id="UP000665561"/>
    </source>
</evidence>
<keyword evidence="3" id="KW-1185">Reference proteome</keyword>